<evidence type="ECO:0000256" key="1">
    <source>
        <dbReference type="ARBA" id="ARBA00008791"/>
    </source>
</evidence>
<dbReference type="EMBL" id="JYIX01000038">
    <property type="protein sequence ID" value="KJL31870.1"/>
    <property type="molecule type" value="Genomic_DNA"/>
</dbReference>
<dbReference type="CDD" id="cd00293">
    <property type="entry name" value="USP-like"/>
    <property type="match status" value="1"/>
</dbReference>
<dbReference type="SUPFAM" id="SSF52402">
    <property type="entry name" value="Adenine nucleotide alpha hydrolases-like"/>
    <property type="match status" value="2"/>
</dbReference>
<sequence>MSEVIVVGVSGAPVSARVVDWAMTRAAERSQRVELVSVVGGAIGTLGEGGPLAEATAASRSFLEDYVRLHADWDVEVSVRVEVGNPVERLVSASEDAALLVIGSDYQGGSSPSVRGFHGVRITAGAHCPVVVVPDFDPADRKGVVVGVDGSEISESALRFAAAEADRSDEPLTAVSVWTPLTAPGYGLVGYSQPYLDNMQTATEEILAIALAGLSTDYPDLTIVPVVESGYPSRVLDELAATARLCVVGSRGRGAIRRFLLGSISQEVIAHPATVTAVVR</sequence>
<dbReference type="PANTHER" id="PTHR46268:SF6">
    <property type="entry name" value="UNIVERSAL STRESS PROTEIN UP12"/>
    <property type="match status" value="1"/>
</dbReference>
<dbReference type="PATRIC" id="fig|582680.6.peg.3229"/>
<dbReference type="InterPro" id="IPR014729">
    <property type="entry name" value="Rossmann-like_a/b/a_fold"/>
</dbReference>
<protein>
    <submittedName>
        <fullName evidence="3">Universal stress protein</fullName>
    </submittedName>
</protein>
<dbReference type="Pfam" id="PF00582">
    <property type="entry name" value="Usp"/>
    <property type="match status" value="2"/>
</dbReference>
<evidence type="ECO:0000313" key="3">
    <source>
        <dbReference type="EMBL" id="KJL31870.1"/>
    </source>
</evidence>
<dbReference type="RefSeq" id="WP_045273184.1">
    <property type="nucleotide sequence ID" value="NZ_JYIX01000038.1"/>
</dbReference>
<dbReference type="PANTHER" id="PTHR46268">
    <property type="entry name" value="STRESS RESPONSE PROTEIN NHAX"/>
    <property type="match status" value="1"/>
</dbReference>
<dbReference type="Proteomes" id="UP000033740">
    <property type="component" value="Unassembled WGS sequence"/>
</dbReference>
<name>A0A0F0LHV1_9MICO</name>
<accession>A0A0F0LHV1</accession>
<dbReference type="PRINTS" id="PR01438">
    <property type="entry name" value="UNVRSLSTRESS"/>
</dbReference>
<dbReference type="Gene3D" id="3.40.50.620">
    <property type="entry name" value="HUPs"/>
    <property type="match status" value="2"/>
</dbReference>
<dbReference type="AlphaFoldDB" id="A0A0F0LHV1"/>
<comment type="similarity">
    <text evidence="1">Belongs to the universal stress protein A family.</text>
</comment>
<feature type="domain" description="UspA" evidence="2">
    <location>
        <begin position="1"/>
        <end position="134"/>
    </location>
</feature>
<dbReference type="STRING" id="582680.RS86_03151"/>
<evidence type="ECO:0000313" key="4">
    <source>
        <dbReference type="Proteomes" id="UP000033740"/>
    </source>
</evidence>
<dbReference type="InterPro" id="IPR006015">
    <property type="entry name" value="Universal_stress_UspA"/>
</dbReference>
<keyword evidence="4" id="KW-1185">Reference proteome</keyword>
<feature type="domain" description="UspA" evidence="2">
    <location>
        <begin position="144"/>
        <end position="280"/>
    </location>
</feature>
<proteinExistence type="inferred from homology"/>
<dbReference type="InterPro" id="IPR006016">
    <property type="entry name" value="UspA"/>
</dbReference>
<organism evidence="3 4">
    <name type="scientific">Microbacterium azadirachtae</name>
    <dbReference type="NCBI Taxonomy" id="582680"/>
    <lineage>
        <taxon>Bacteria</taxon>
        <taxon>Bacillati</taxon>
        <taxon>Actinomycetota</taxon>
        <taxon>Actinomycetes</taxon>
        <taxon>Micrococcales</taxon>
        <taxon>Microbacteriaceae</taxon>
        <taxon>Microbacterium</taxon>
    </lineage>
</organism>
<gene>
    <name evidence="3" type="ORF">RS86_03151</name>
</gene>
<comment type="caution">
    <text evidence="3">The sequence shown here is derived from an EMBL/GenBank/DDBJ whole genome shotgun (WGS) entry which is preliminary data.</text>
</comment>
<evidence type="ECO:0000259" key="2">
    <source>
        <dbReference type="Pfam" id="PF00582"/>
    </source>
</evidence>
<reference evidence="3 4" key="1">
    <citation type="submission" date="2015-02" db="EMBL/GenBank/DDBJ databases">
        <title>Draft genome sequences of ten Microbacterium spp. with emphasis on heavy metal contaminated environments.</title>
        <authorList>
            <person name="Corretto E."/>
        </authorList>
    </citation>
    <scope>NUCLEOTIDE SEQUENCE [LARGE SCALE GENOMIC DNA]</scope>
    <source>
        <strain evidence="3 4">ARN176</strain>
    </source>
</reference>